<dbReference type="AlphaFoldDB" id="A0AAX2R9H5"/>
<dbReference type="EMBL" id="SNSQ01000115">
    <property type="protein sequence ID" value="TEU31702.1"/>
    <property type="molecule type" value="Genomic_DNA"/>
</dbReference>
<name>A0AAX2R9H5_BURCE</name>
<sequence length="135" mass="14095">MGNAYHGQRRFCSVQYLPKGTWAISAQTALACDFTGANGAVTILHHDTYRGERTHASFILGRLKGGAAKALLVSDKVESVADARKDASLIGPNGGWVDQAGVAHGAEGTLTLNMARTGFLTQPGALVSLLDSALN</sequence>
<comment type="caution">
    <text evidence="1">The sequence shown here is derived from an EMBL/GenBank/DDBJ whole genome shotgun (WGS) entry which is preliminary data.</text>
</comment>
<reference evidence="1 2" key="1">
    <citation type="submission" date="2019-03" db="EMBL/GenBank/DDBJ databases">
        <title>Burkholderia cepacia outbreak.</title>
        <authorList>
            <person name="Farzana R."/>
            <person name="Walsh T.R."/>
        </authorList>
    </citation>
    <scope>NUCLEOTIDE SEQUENCE [LARGE SCALE GENOMIC DNA]</scope>
    <source>
        <strain evidence="2">d13</strain>
    </source>
</reference>
<protein>
    <submittedName>
        <fullName evidence="1">Uncharacterized protein</fullName>
    </submittedName>
</protein>
<proteinExistence type="predicted"/>
<evidence type="ECO:0000313" key="2">
    <source>
        <dbReference type="Proteomes" id="UP000298234"/>
    </source>
</evidence>
<evidence type="ECO:0000313" key="1">
    <source>
        <dbReference type="EMBL" id="TEU31702.1"/>
    </source>
</evidence>
<organism evidence="1 2">
    <name type="scientific">Burkholderia cepacia</name>
    <name type="common">Pseudomonas cepacia</name>
    <dbReference type="NCBI Taxonomy" id="292"/>
    <lineage>
        <taxon>Bacteria</taxon>
        <taxon>Pseudomonadati</taxon>
        <taxon>Pseudomonadota</taxon>
        <taxon>Betaproteobacteria</taxon>
        <taxon>Burkholderiales</taxon>
        <taxon>Burkholderiaceae</taxon>
        <taxon>Burkholderia</taxon>
        <taxon>Burkholderia cepacia complex</taxon>
    </lineage>
</organism>
<accession>A0AAX2R9H5</accession>
<gene>
    <name evidence="1" type="ORF">E3D37_44495</name>
</gene>
<dbReference type="RefSeq" id="WP_134257889.1">
    <property type="nucleotide sequence ID" value="NZ_SNSG01000120.1"/>
</dbReference>
<dbReference type="Proteomes" id="UP000298234">
    <property type="component" value="Unassembled WGS sequence"/>
</dbReference>